<reference evidence="1 2" key="1">
    <citation type="submission" date="2018-02" db="EMBL/GenBank/DDBJ databases">
        <title>Draft genome of wild Prunus yedoensis var. nudiflora.</title>
        <authorList>
            <person name="Baek S."/>
            <person name="Kim J.-H."/>
            <person name="Choi K."/>
            <person name="Kim G.-B."/>
            <person name="Cho A."/>
            <person name="Jang H."/>
            <person name="Shin C.-H."/>
            <person name="Yu H.-J."/>
            <person name="Mun J.-H."/>
        </authorList>
    </citation>
    <scope>NUCLEOTIDE SEQUENCE [LARGE SCALE GENOMIC DNA]</scope>
    <source>
        <strain evidence="2">cv. Jeju island</strain>
        <tissue evidence="1">Leaf</tissue>
    </source>
</reference>
<gene>
    <name evidence="1" type="ORF">Pyn_01572</name>
</gene>
<accession>A0A314YLB1</accession>
<evidence type="ECO:0000313" key="1">
    <source>
        <dbReference type="EMBL" id="PQQ07433.1"/>
    </source>
</evidence>
<dbReference type="Proteomes" id="UP000250321">
    <property type="component" value="Unassembled WGS sequence"/>
</dbReference>
<evidence type="ECO:0000313" key="2">
    <source>
        <dbReference type="Proteomes" id="UP000250321"/>
    </source>
</evidence>
<proteinExistence type="predicted"/>
<dbReference type="EMBL" id="PJQY01000857">
    <property type="protein sequence ID" value="PQQ07433.1"/>
    <property type="molecule type" value="Genomic_DNA"/>
</dbReference>
<comment type="caution">
    <text evidence="1">The sequence shown here is derived from an EMBL/GenBank/DDBJ whole genome shotgun (WGS) entry which is preliminary data.</text>
</comment>
<keyword evidence="2" id="KW-1185">Reference proteome</keyword>
<organism evidence="1 2">
    <name type="scientific">Prunus yedoensis var. nudiflora</name>
    <dbReference type="NCBI Taxonomy" id="2094558"/>
    <lineage>
        <taxon>Eukaryota</taxon>
        <taxon>Viridiplantae</taxon>
        <taxon>Streptophyta</taxon>
        <taxon>Embryophyta</taxon>
        <taxon>Tracheophyta</taxon>
        <taxon>Spermatophyta</taxon>
        <taxon>Magnoliopsida</taxon>
        <taxon>eudicotyledons</taxon>
        <taxon>Gunneridae</taxon>
        <taxon>Pentapetalae</taxon>
        <taxon>rosids</taxon>
        <taxon>fabids</taxon>
        <taxon>Rosales</taxon>
        <taxon>Rosaceae</taxon>
        <taxon>Amygdaloideae</taxon>
        <taxon>Amygdaleae</taxon>
        <taxon>Prunus</taxon>
    </lineage>
</organism>
<sequence>MGTLAEIKRLEMSTTIKDGPQAIIRQLIPTKLEVVISKEGKRPQSLVEVHVTRNYLKFQAPPAVEVSKPLHSVPHLLCPSNRQVGGVWFP</sequence>
<dbReference type="AlphaFoldDB" id="A0A314YLB1"/>
<protein>
    <submittedName>
        <fullName evidence="1">Uncharacterized protein</fullName>
    </submittedName>
</protein>
<name>A0A314YLB1_PRUYE</name>